<evidence type="ECO:0000256" key="1">
    <source>
        <dbReference type="ARBA" id="ARBA00004167"/>
    </source>
</evidence>
<comment type="subcellular location">
    <subcellularLocation>
        <location evidence="1">Membrane</location>
        <topology evidence="1">Single-pass membrane protein</topology>
    </subcellularLocation>
</comment>
<evidence type="ECO:0000256" key="5">
    <source>
        <dbReference type="ARBA" id="ARBA00022889"/>
    </source>
</evidence>
<dbReference type="InterPro" id="IPR013098">
    <property type="entry name" value="Ig_I-set"/>
</dbReference>
<evidence type="ECO:0000313" key="11">
    <source>
        <dbReference type="EMBL" id="KAL3270306.1"/>
    </source>
</evidence>
<evidence type="ECO:0000256" key="6">
    <source>
        <dbReference type="ARBA" id="ARBA00022989"/>
    </source>
</evidence>
<dbReference type="Pfam" id="PF13927">
    <property type="entry name" value="Ig_3"/>
    <property type="match status" value="4"/>
</dbReference>
<dbReference type="PANTHER" id="PTHR12231:SF253">
    <property type="entry name" value="DPR-INTERACTING PROTEIN ETA, ISOFORM B-RELATED"/>
    <property type="match status" value="1"/>
</dbReference>
<keyword evidence="3" id="KW-0732">Signal</keyword>
<dbReference type="GO" id="GO:0048812">
    <property type="term" value="P:neuron projection morphogenesis"/>
    <property type="evidence" value="ECO:0007669"/>
    <property type="project" value="UniProtKB-ARBA"/>
</dbReference>
<comment type="caution">
    <text evidence="11">The sequence shown here is derived from an EMBL/GenBank/DDBJ whole genome shotgun (WGS) entry which is preliminary data.</text>
</comment>
<keyword evidence="2" id="KW-0812">Transmembrane</keyword>
<keyword evidence="8" id="KW-1015">Disulfide bond</keyword>
<dbReference type="InterPro" id="IPR013783">
    <property type="entry name" value="Ig-like_fold"/>
</dbReference>
<keyword evidence="12" id="KW-1185">Reference proteome</keyword>
<keyword evidence="7" id="KW-0472">Membrane</keyword>
<evidence type="ECO:0000256" key="9">
    <source>
        <dbReference type="ARBA" id="ARBA00023319"/>
    </source>
</evidence>
<keyword evidence="9" id="KW-0393">Immunoglobulin domain</keyword>
<dbReference type="InterPro" id="IPR007110">
    <property type="entry name" value="Ig-like_dom"/>
</dbReference>
<evidence type="ECO:0000259" key="10">
    <source>
        <dbReference type="PROSITE" id="PS50835"/>
    </source>
</evidence>
<evidence type="ECO:0000256" key="8">
    <source>
        <dbReference type="ARBA" id="ARBA00023157"/>
    </source>
</evidence>
<evidence type="ECO:0000256" key="3">
    <source>
        <dbReference type="ARBA" id="ARBA00022729"/>
    </source>
</evidence>
<dbReference type="FunFam" id="2.60.40.10:FF:000302">
    <property type="entry name" value="Down syndrome cell adhesion molecule, isoform D"/>
    <property type="match status" value="1"/>
</dbReference>
<dbReference type="FunFam" id="2.60.40.10:FF:000308">
    <property type="entry name" value="Down syndrome cell adhesion molecule, isoform D"/>
    <property type="match status" value="1"/>
</dbReference>
<dbReference type="Proteomes" id="UP001516400">
    <property type="component" value="Unassembled WGS sequence"/>
</dbReference>
<evidence type="ECO:0000256" key="4">
    <source>
        <dbReference type="ARBA" id="ARBA00022737"/>
    </source>
</evidence>
<accession>A0ABD2MV52</accession>
<evidence type="ECO:0000256" key="7">
    <source>
        <dbReference type="ARBA" id="ARBA00023136"/>
    </source>
</evidence>
<dbReference type="EMBL" id="JABFTP020000021">
    <property type="protein sequence ID" value="KAL3270306.1"/>
    <property type="molecule type" value="Genomic_DNA"/>
</dbReference>
<feature type="domain" description="Ig-like" evidence="10">
    <location>
        <begin position="77"/>
        <end position="168"/>
    </location>
</feature>
<gene>
    <name evidence="11" type="ORF">HHI36_009357</name>
</gene>
<dbReference type="Pfam" id="PF07679">
    <property type="entry name" value="I-set"/>
    <property type="match status" value="1"/>
</dbReference>
<dbReference type="InterPro" id="IPR051170">
    <property type="entry name" value="Neural/epithelial_adhesion"/>
</dbReference>
<dbReference type="InterPro" id="IPR003599">
    <property type="entry name" value="Ig_sub"/>
</dbReference>
<dbReference type="PROSITE" id="PS50835">
    <property type="entry name" value="IG_LIKE"/>
    <property type="match status" value="5"/>
</dbReference>
<keyword evidence="5" id="KW-0130">Cell adhesion</keyword>
<keyword evidence="6" id="KW-1133">Transmembrane helix</keyword>
<dbReference type="InterPro" id="IPR003598">
    <property type="entry name" value="Ig_sub2"/>
</dbReference>
<dbReference type="SMART" id="SM00409">
    <property type="entry name" value="IG"/>
    <property type="match status" value="5"/>
</dbReference>
<dbReference type="CDD" id="cd20956">
    <property type="entry name" value="IgI_4_Dscam"/>
    <property type="match status" value="1"/>
</dbReference>
<dbReference type="SMART" id="SM00408">
    <property type="entry name" value="IGc2"/>
    <property type="match status" value="5"/>
</dbReference>
<name>A0ABD2MV52_9CUCU</name>
<feature type="domain" description="Ig-like" evidence="10">
    <location>
        <begin position="448"/>
        <end position="541"/>
    </location>
</feature>
<dbReference type="Gene3D" id="2.60.40.10">
    <property type="entry name" value="Immunoglobulins"/>
    <property type="match status" value="5"/>
</dbReference>
<evidence type="ECO:0000256" key="2">
    <source>
        <dbReference type="ARBA" id="ARBA00022692"/>
    </source>
</evidence>
<evidence type="ECO:0000313" key="12">
    <source>
        <dbReference type="Proteomes" id="UP001516400"/>
    </source>
</evidence>
<organism evidence="11 12">
    <name type="scientific">Cryptolaemus montrouzieri</name>
    <dbReference type="NCBI Taxonomy" id="559131"/>
    <lineage>
        <taxon>Eukaryota</taxon>
        <taxon>Metazoa</taxon>
        <taxon>Ecdysozoa</taxon>
        <taxon>Arthropoda</taxon>
        <taxon>Hexapoda</taxon>
        <taxon>Insecta</taxon>
        <taxon>Pterygota</taxon>
        <taxon>Neoptera</taxon>
        <taxon>Endopterygota</taxon>
        <taxon>Coleoptera</taxon>
        <taxon>Polyphaga</taxon>
        <taxon>Cucujiformia</taxon>
        <taxon>Coccinelloidea</taxon>
        <taxon>Coccinellidae</taxon>
        <taxon>Scymninae</taxon>
        <taxon>Scymnini</taxon>
        <taxon>Cryptolaemus</taxon>
    </lineage>
</organism>
<feature type="domain" description="Ig-like" evidence="10">
    <location>
        <begin position="357"/>
        <end position="443"/>
    </location>
</feature>
<dbReference type="CDD" id="cd20958">
    <property type="entry name" value="IgI_5_Dscam"/>
    <property type="match status" value="1"/>
</dbReference>
<dbReference type="AlphaFoldDB" id="A0ABD2MV52"/>
<reference evidence="11 12" key="1">
    <citation type="journal article" date="2021" name="BMC Biol.">
        <title>Horizontally acquired antibacterial genes associated with adaptive radiation of ladybird beetles.</title>
        <authorList>
            <person name="Li H.S."/>
            <person name="Tang X.F."/>
            <person name="Huang Y.H."/>
            <person name="Xu Z.Y."/>
            <person name="Chen M.L."/>
            <person name="Du X.Y."/>
            <person name="Qiu B.Y."/>
            <person name="Chen P.T."/>
            <person name="Zhang W."/>
            <person name="Slipinski A."/>
            <person name="Escalona H.E."/>
            <person name="Waterhouse R.M."/>
            <person name="Zwick A."/>
            <person name="Pang H."/>
        </authorList>
    </citation>
    <scope>NUCLEOTIDE SEQUENCE [LARGE SCALE GENOMIC DNA]</scope>
    <source>
        <strain evidence="11">SYSU2018</strain>
    </source>
</reference>
<dbReference type="GO" id="GO:0016020">
    <property type="term" value="C:membrane"/>
    <property type="evidence" value="ECO:0007669"/>
    <property type="project" value="UniProtKB-SubCell"/>
</dbReference>
<proteinExistence type="predicted"/>
<keyword evidence="4" id="KW-0677">Repeat</keyword>
<dbReference type="FunFam" id="2.60.40.10:FF:000017">
    <property type="entry name" value="Down syndrome cell adhesion molecule b"/>
    <property type="match status" value="2"/>
</dbReference>
<protein>
    <recommendedName>
        <fullName evidence="10">Ig-like domain-containing protein</fullName>
    </recommendedName>
</protein>
<feature type="domain" description="Ig-like" evidence="10">
    <location>
        <begin position="259"/>
        <end position="352"/>
    </location>
</feature>
<sequence>MNLLVFFRSKKYNNSNHLISLPLHLPLKTGFQIRAYPLIQDKTAISSIVSNCWSYHIRLRIYALLSNILEPTGQTGPKISGDGWTKLIATSSTVVALLCDAQSFPTPIKRWYKFIDGTARKQPVTLNDRVKQVAGTLIIKEAKVEDSGKYLCVVNNSVGGESVETVLTVTAPLKANIEPQVQTIDFGRPAVFTCNFEGNPIKTISWLKDGHPIDHHDAVLRIEAVRKEDKGMYQCFIRNDQESAESIAELKLGGRFEPPQIKFAFNEETVQPGNSIYLKCIASGIPTPEMTWELYGRKLSNSDRYQIGQYVTVNGDVVSNLNITSINTNDGGLYRCVASSKVGSADHSARINVYGLPFVRSMEKQAIVAGGTLIVHCPFAGHPVESVVWERDGRVLPINRKQKVFKNGTLIIENVERSSDQATYVCVAKNAQGYSARGSLEVQIMVAPQISHFAFEEDVINSGDLVSIMCTIHKGDLPVNITWFLNNRTAASVQGIMVSMFGSKISALRIDSVQEIHAGTYTCLAQNPAGTAFLSTNLYVNGEKTWPLTI</sequence>
<dbReference type="SUPFAM" id="SSF48726">
    <property type="entry name" value="Immunoglobulin"/>
    <property type="match status" value="5"/>
</dbReference>
<dbReference type="PANTHER" id="PTHR12231">
    <property type="entry name" value="CTX-RELATED TYPE I TRANSMEMBRANE PROTEIN"/>
    <property type="match status" value="1"/>
</dbReference>
<feature type="domain" description="Ig-like" evidence="10">
    <location>
        <begin position="172"/>
        <end position="251"/>
    </location>
</feature>
<dbReference type="FunFam" id="2.60.40.10:FF:000324">
    <property type="entry name" value="Down syndrome cell adhesion molecule, isoform D"/>
    <property type="match status" value="1"/>
</dbReference>
<dbReference type="InterPro" id="IPR036179">
    <property type="entry name" value="Ig-like_dom_sf"/>
</dbReference>
<dbReference type="GO" id="GO:0007155">
    <property type="term" value="P:cell adhesion"/>
    <property type="evidence" value="ECO:0007669"/>
    <property type="project" value="UniProtKB-KW"/>
</dbReference>